<organism evidence="2 3">
    <name type="scientific">Malus domestica</name>
    <name type="common">Apple</name>
    <name type="synonym">Pyrus malus</name>
    <dbReference type="NCBI Taxonomy" id="3750"/>
    <lineage>
        <taxon>Eukaryota</taxon>
        <taxon>Viridiplantae</taxon>
        <taxon>Streptophyta</taxon>
        <taxon>Embryophyta</taxon>
        <taxon>Tracheophyta</taxon>
        <taxon>Spermatophyta</taxon>
        <taxon>Magnoliopsida</taxon>
        <taxon>eudicotyledons</taxon>
        <taxon>Gunneridae</taxon>
        <taxon>Pentapetalae</taxon>
        <taxon>rosids</taxon>
        <taxon>fabids</taxon>
        <taxon>Rosales</taxon>
        <taxon>Rosaceae</taxon>
        <taxon>Amygdaloideae</taxon>
        <taxon>Maleae</taxon>
        <taxon>Malus</taxon>
    </lineage>
</organism>
<feature type="compositionally biased region" description="Low complexity" evidence="1">
    <location>
        <begin position="154"/>
        <end position="166"/>
    </location>
</feature>
<dbReference type="EMBL" id="RDQH01000331">
    <property type="protein sequence ID" value="RXH97834.1"/>
    <property type="molecule type" value="Genomic_DNA"/>
</dbReference>
<keyword evidence="3" id="KW-1185">Reference proteome</keyword>
<evidence type="ECO:0000313" key="2">
    <source>
        <dbReference type="EMBL" id="RXH97834.1"/>
    </source>
</evidence>
<protein>
    <submittedName>
        <fullName evidence="2">Uncharacterized protein</fullName>
    </submittedName>
</protein>
<evidence type="ECO:0000313" key="3">
    <source>
        <dbReference type="Proteomes" id="UP000290289"/>
    </source>
</evidence>
<dbReference type="Proteomes" id="UP000290289">
    <property type="component" value="Chromosome 5"/>
</dbReference>
<dbReference type="AlphaFoldDB" id="A0A498JVJ3"/>
<comment type="caution">
    <text evidence="2">The sequence shown here is derived from an EMBL/GenBank/DDBJ whole genome shotgun (WGS) entry which is preliminary data.</text>
</comment>
<reference evidence="2 3" key="1">
    <citation type="submission" date="2018-10" db="EMBL/GenBank/DDBJ databases">
        <title>A high-quality apple genome assembly.</title>
        <authorList>
            <person name="Hu J."/>
        </authorList>
    </citation>
    <scope>NUCLEOTIDE SEQUENCE [LARGE SCALE GENOMIC DNA]</scope>
    <source>
        <strain evidence="3">cv. HFTH1</strain>
        <tissue evidence="2">Young leaf</tissue>
    </source>
</reference>
<accession>A0A498JVJ3</accession>
<proteinExistence type="predicted"/>
<gene>
    <name evidence="2" type="ORF">DVH24_010159</name>
</gene>
<sequence length="277" mass="31577">MGWERSFSVTVAKPSEDEEWRPSPENRTGYLGQPLPSLAGKPTGSVLPASVMSGQNELKQHRLCRTRPLLFFNLSAREHSKAAPQSPISNRRKYFLIRIELLQPLYTSPAAEPPASAFKERYYKKQCLNPLSNISGSTFPSNILSGHPPPPSNIQRSPYSSIPSSSKQSEATEIDEILANLPADPGHSRILDYPPNYHEAIRRHYLQNDPCQPRNHIMPRRVSDKRCFIIGWFDKFRPSPSQFLASPLCKMYPFFFCKYHDTPRPKLRHAGRHLKVT</sequence>
<evidence type="ECO:0000256" key="1">
    <source>
        <dbReference type="SAM" id="MobiDB-lite"/>
    </source>
</evidence>
<feature type="region of interest" description="Disordered" evidence="1">
    <location>
        <begin position="1"/>
        <end position="37"/>
    </location>
</feature>
<feature type="region of interest" description="Disordered" evidence="1">
    <location>
        <begin position="140"/>
        <end position="166"/>
    </location>
</feature>
<name>A0A498JVJ3_MALDO</name>